<dbReference type="EMBL" id="CP012528">
    <property type="protein sequence ID" value="ALC49491.1"/>
    <property type="molecule type" value="Genomic_DNA"/>
</dbReference>
<dbReference type="OrthoDB" id="7866373at2759"/>
<name>A0A0M4EJU6_DROBS</name>
<organism evidence="1 2">
    <name type="scientific">Drosophila busckii</name>
    <name type="common">Fruit fly</name>
    <dbReference type="NCBI Taxonomy" id="30019"/>
    <lineage>
        <taxon>Eukaryota</taxon>
        <taxon>Metazoa</taxon>
        <taxon>Ecdysozoa</taxon>
        <taxon>Arthropoda</taxon>
        <taxon>Hexapoda</taxon>
        <taxon>Insecta</taxon>
        <taxon>Pterygota</taxon>
        <taxon>Neoptera</taxon>
        <taxon>Endopterygota</taxon>
        <taxon>Diptera</taxon>
        <taxon>Brachycera</taxon>
        <taxon>Muscomorpha</taxon>
        <taxon>Ephydroidea</taxon>
        <taxon>Drosophilidae</taxon>
        <taxon>Drosophila</taxon>
    </lineage>
</organism>
<evidence type="ECO:0000313" key="2">
    <source>
        <dbReference type="Proteomes" id="UP000494163"/>
    </source>
</evidence>
<sequence length="90" mass="10268">QLKDIVKELVSVVAEYEQKQPTCMEENLWLADTLSVLHTHLKYLELQSDKLQPLLADDTSVHQFKQELQLVEASISMGLAQAERQFKLSG</sequence>
<feature type="non-terminal residue" evidence="1">
    <location>
        <position position="1"/>
    </location>
</feature>
<dbReference type="AlphaFoldDB" id="A0A0M4EJU6"/>
<evidence type="ECO:0000313" key="1">
    <source>
        <dbReference type="EMBL" id="ALC49491.1"/>
    </source>
</evidence>
<protein>
    <submittedName>
        <fullName evidence="1">CG15317</fullName>
    </submittedName>
</protein>
<dbReference type="Proteomes" id="UP000494163">
    <property type="component" value="Chromosome X"/>
</dbReference>
<reference evidence="1 2" key="1">
    <citation type="submission" date="2015-08" db="EMBL/GenBank/DDBJ databases">
        <title>Ancestral chromatin configuration constrains chromatin evolution on differentiating sex chromosomes in Drosophila.</title>
        <authorList>
            <person name="Zhou Q."/>
            <person name="Bachtrog D."/>
        </authorList>
    </citation>
    <scope>NUCLEOTIDE SEQUENCE [LARGE SCALE GENOMIC DNA]</scope>
    <source>
        <tissue evidence="1">Whole larvae</tissue>
    </source>
</reference>
<gene>
    <name evidence="1" type="ORF">Dbus_chrXg1347</name>
</gene>
<proteinExistence type="predicted"/>
<accession>A0A0M4EJU6</accession>
<keyword evidence="2" id="KW-1185">Reference proteome</keyword>